<dbReference type="AlphaFoldDB" id="A0A4D4MI55"/>
<dbReference type="Gene3D" id="3.30.1360.120">
    <property type="entry name" value="Probable tRNA modification gtpase trme, domain 1"/>
    <property type="match status" value="1"/>
</dbReference>
<dbReference type="InterPro" id="IPR027266">
    <property type="entry name" value="TrmE/GcvT-like"/>
</dbReference>
<dbReference type="Proteomes" id="UP000299211">
    <property type="component" value="Unassembled WGS sequence"/>
</dbReference>
<dbReference type="Proteomes" id="UP000302139">
    <property type="component" value="Unassembled WGS sequence"/>
</dbReference>
<accession>A0A4D4MI55</accession>
<reference evidence="2 3" key="1">
    <citation type="submission" date="2019-04" db="EMBL/GenBank/DDBJ databases">
        <title>Draft genome sequences of Streptomyces avermitilis ATCC 31267.</title>
        <authorList>
            <person name="Komaki H."/>
            <person name="Tamura T."/>
            <person name="Hosoyama A."/>
        </authorList>
    </citation>
    <scope>NUCLEOTIDE SEQUENCE [LARGE SCALE GENOMIC DNA]</scope>
    <source>
        <strain evidence="2 3">ATCC 31267</strain>
    </source>
</reference>
<reference evidence="1 4" key="2">
    <citation type="submission" date="2019-04" db="EMBL/GenBank/DDBJ databases">
        <title>Draft genome sequences of Streptomyces avermitilis NBRC 14893.</title>
        <authorList>
            <person name="Komaki H."/>
            <person name="Tamura T."/>
            <person name="Hosoyama A."/>
        </authorList>
    </citation>
    <scope>NUCLEOTIDE SEQUENCE [LARGE SCALE GENOMIC DNA]</scope>
    <source>
        <strain evidence="1 4">NBRC 14893</strain>
    </source>
</reference>
<evidence type="ECO:0000313" key="2">
    <source>
        <dbReference type="EMBL" id="GDY71688.1"/>
    </source>
</evidence>
<protein>
    <submittedName>
        <fullName evidence="2">Uncharacterized protein</fullName>
    </submittedName>
</protein>
<evidence type="ECO:0000313" key="1">
    <source>
        <dbReference type="EMBL" id="GDY67982.1"/>
    </source>
</evidence>
<evidence type="ECO:0000313" key="3">
    <source>
        <dbReference type="Proteomes" id="UP000299211"/>
    </source>
</evidence>
<gene>
    <name evidence="1" type="ORF">SAV14893_073750</name>
    <name evidence="2" type="ORF">SAV31267_011730</name>
</gene>
<name>A0A4D4MI55_STRAX</name>
<dbReference type="EMBL" id="BJHY01000001">
    <property type="protein sequence ID" value="GDY71688.1"/>
    <property type="molecule type" value="Genomic_DNA"/>
</dbReference>
<dbReference type="EMBL" id="BJHX01000001">
    <property type="protein sequence ID" value="GDY67982.1"/>
    <property type="molecule type" value="Genomic_DNA"/>
</dbReference>
<sequence length="145" mass="15764">MLGRVLDGAVERRAVAGKEHVGVVLSEGGQGTECTAPVVVEHRRQQLGPCRRLADLDYGRMISFNHDFIGRDALEKTKDSVRRSKVTLVFDPEDVRDVLGEDSGFVLTYARHRVEAGSDLAGMTCQSASVAPVGTVLSLTLIDKR</sequence>
<proteinExistence type="predicted"/>
<organism evidence="2 3">
    <name type="scientific">Streptomyces avermitilis</name>
    <dbReference type="NCBI Taxonomy" id="33903"/>
    <lineage>
        <taxon>Bacteria</taxon>
        <taxon>Bacillati</taxon>
        <taxon>Actinomycetota</taxon>
        <taxon>Actinomycetes</taxon>
        <taxon>Kitasatosporales</taxon>
        <taxon>Streptomycetaceae</taxon>
        <taxon>Streptomyces</taxon>
    </lineage>
</organism>
<evidence type="ECO:0000313" key="4">
    <source>
        <dbReference type="Proteomes" id="UP000302139"/>
    </source>
</evidence>
<comment type="caution">
    <text evidence="2">The sequence shown here is derived from an EMBL/GenBank/DDBJ whole genome shotgun (WGS) entry which is preliminary data.</text>
</comment>